<dbReference type="RefSeq" id="WP_090659944.1">
    <property type="nucleotide sequence ID" value="NZ_FOXQ01000009.1"/>
</dbReference>
<keyword evidence="1" id="KW-0732">Signal</keyword>
<accession>A0A1I5XN95</accession>
<evidence type="ECO:0008006" key="4">
    <source>
        <dbReference type="Google" id="ProtNLM"/>
    </source>
</evidence>
<name>A0A1I5XN95_9BACT</name>
<dbReference type="InterPro" id="IPR032577">
    <property type="entry name" value="DUF4920"/>
</dbReference>
<dbReference type="OrthoDB" id="129527at2"/>
<dbReference type="Proteomes" id="UP000199031">
    <property type="component" value="Unassembled WGS sequence"/>
</dbReference>
<gene>
    <name evidence="2" type="ORF">SAMN05444277_10956</name>
</gene>
<dbReference type="AlphaFoldDB" id="A0A1I5XN95"/>
<feature type="chain" id="PRO_5011768251" description="DUF4920 domain-containing protein" evidence="1">
    <location>
        <begin position="20"/>
        <end position="157"/>
    </location>
</feature>
<organism evidence="2 3">
    <name type="scientific">Parafilimonas terrae</name>
    <dbReference type="NCBI Taxonomy" id="1465490"/>
    <lineage>
        <taxon>Bacteria</taxon>
        <taxon>Pseudomonadati</taxon>
        <taxon>Bacteroidota</taxon>
        <taxon>Chitinophagia</taxon>
        <taxon>Chitinophagales</taxon>
        <taxon>Chitinophagaceae</taxon>
        <taxon>Parafilimonas</taxon>
    </lineage>
</organism>
<proteinExistence type="predicted"/>
<evidence type="ECO:0000256" key="1">
    <source>
        <dbReference type="SAM" id="SignalP"/>
    </source>
</evidence>
<feature type="signal peptide" evidence="1">
    <location>
        <begin position="1"/>
        <end position="19"/>
    </location>
</feature>
<protein>
    <recommendedName>
        <fullName evidence="4">DUF4920 domain-containing protein</fullName>
    </recommendedName>
</protein>
<sequence>MKKIFIICAAFLFPAFAMAQPPSGNANPGDKYGEIISADDAIDVAAIPAKLETASSFNTKIKARVLDVCPKKGCWLKVAVNDSTEAFVKMKDYAFFAPVAIKGKTVVIDAVASIKTTPVSELRHYAEDAKKSQEEIAAITEPKKEISFLANGIVVVE</sequence>
<keyword evidence="3" id="KW-1185">Reference proteome</keyword>
<reference evidence="2 3" key="1">
    <citation type="submission" date="2016-10" db="EMBL/GenBank/DDBJ databases">
        <authorList>
            <person name="de Groot N.N."/>
        </authorList>
    </citation>
    <scope>NUCLEOTIDE SEQUENCE [LARGE SCALE GENOMIC DNA]</scope>
    <source>
        <strain evidence="2 3">DSM 28286</strain>
    </source>
</reference>
<evidence type="ECO:0000313" key="2">
    <source>
        <dbReference type="EMBL" id="SFQ33296.1"/>
    </source>
</evidence>
<dbReference type="STRING" id="1465490.SAMN05444277_10956"/>
<dbReference type="EMBL" id="FOXQ01000009">
    <property type="protein sequence ID" value="SFQ33296.1"/>
    <property type="molecule type" value="Genomic_DNA"/>
</dbReference>
<evidence type="ECO:0000313" key="3">
    <source>
        <dbReference type="Proteomes" id="UP000199031"/>
    </source>
</evidence>
<dbReference type="Pfam" id="PF16267">
    <property type="entry name" value="DUF4920"/>
    <property type="match status" value="1"/>
</dbReference>